<dbReference type="Proteomes" id="UP000649739">
    <property type="component" value="Unassembled WGS sequence"/>
</dbReference>
<name>A0A8J3B9G8_9ACTN</name>
<feature type="signal peptide" evidence="1">
    <location>
        <begin position="1"/>
        <end position="27"/>
    </location>
</feature>
<reference evidence="2" key="1">
    <citation type="journal article" date="2014" name="Int. J. Syst. Evol. Microbiol.">
        <title>Complete genome sequence of Corynebacterium casei LMG S-19264T (=DSM 44701T), isolated from a smear-ripened cheese.</title>
        <authorList>
            <consortium name="US DOE Joint Genome Institute (JGI-PGF)"/>
            <person name="Walter F."/>
            <person name="Albersmeier A."/>
            <person name="Kalinowski J."/>
            <person name="Ruckert C."/>
        </authorList>
    </citation>
    <scope>NUCLEOTIDE SEQUENCE</scope>
    <source>
        <strain evidence="2">JCM 3090</strain>
    </source>
</reference>
<evidence type="ECO:0000256" key="1">
    <source>
        <dbReference type="SAM" id="SignalP"/>
    </source>
</evidence>
<feature type="chain" id="PRO_5035275376" description="Lipoprotein" evidence="1">
    <location>
        <begin position="28"/>
        <end position="73"/>
    </location>
</feature>
<evidence type="ECO:0000313" key="3">
    <source>
        <dbReference type="Proteomes" id="UP000649739"/>
    </source>
</evidence>
<accession>A0A8J3B9G8</accession>
<evidence type="ECO:0008006" key="4">
    <source>
        <dbReference type="Google" id="ProtNLM"/>
    </source>
</evidence>
<dbReference type="AlphaFoldDB" id="A0A8J3B9G8"/>
<evidence type="ECO:0000313" key="2">
    <source>
        <dbReference type="EMBL" id="GGJ86929.1"/>
    </source>
</evidence>
<dbReference type="EMBL" id="BMQB01000003">
    <property type="protein sequence ID" value="GGJ86929.1"/>
    <property type="molecule type" value="Genomic_DNA"/>
</dbReference>
<protein>
    <recommendedName>
        <fullName evidence="4">Lipoprotein</fullName>
    </recommendedName>
</protein>
<gene>
    <name evidence="2" type="ORF">GCM10010123_15630</name>
</gene>
<organism evidence="2 3">
    <name type="scientific">Pilimelia anulata</name>
    <dbReference type="NCBI Taxonomy" id="53371"/>
    <lineage>
        <taxon>Bacteria</taxon>
        <taxon>Bacillati</taxon>
        <taxon>Actinomycetota</taxon>
        <taxon>Actinomycetes</taxon>
        <taxon>Micromonosporales</taxon>
        <taxon>Micromonosporaceae</taxon>
        <taxon>Pilimelia</taxon>
    </lineage>
</organism>
<proteinExistence type="predicted"/>
<keyword evidence="1" id="KW-0732">Signal</keyword>
<reference evidence="2" key="2">
    <citation type="submission" date="2020-09" db="EMBL/GenBank/DDBJ databases">
        <authorList>
            <person name="Sun Q."/>
            <person name="Ohkuma M."/>
        </authorList>
    </citation>
    <scope>NUCLEOTIDE SEQUENCE</scope>
    <source>
        <strain evidence="2">JCM 3090</strain>
    </source>
</reference>
<comment type="caution">
    <text evidence="2">The sequence shown here is derived from an EMBL/GenBank/DDBJ whole genome shotgun (WGS) entry which is preliminary data.</text>
</comment>
<sequence>MRKHIAAVAMAIAMTGVAVGTAAPASANPPCWHHGHGPHWDHGNFGPGPWGQWGDDFDIDFDGEWDGDFDGWR</sequence>
<keyword evidence="3" id="KW-1185">Reference proteome</keyword>